<proteinExistence type="predicted"/>
<dbReference type="PANTHER" id="PTHR33052">
    <property type="entry name" value="DUF4228 DOMAIN PROTEIN-RELATED"/>
    <property type="match status" value="1"/>
</dbReference>
<name>A0A443NEB6_9MAGN</name>
<dbReference type="OrthoDB" id="1923394at2759"/>
<evidence type="ECO:0000313" key="2">
    <source>
        <dbReference type="EMBL" id="RWR76845.1"/>
    </source>
</evidence>
<sequence length="229" mass="25756">MLHKFFPFRRLTPSFLRQPSPKPVQSSLSTSSSPPETAAVKIIHVGGFVEYYYMAVPARGIMEKYPSFLLARPEIFRRPWESLVRPEEILTPGEKFYVVPGRTVRKLRRRIKRPPTREFSQNCTPGQSSDDISMGHNSRRYMDSFSSASSDSLSKSFYVGKSVSYGDDAQSASHIVPAEDLLNNNKATSAPEHPPSRRRKTRKRVMWHPTLTVISEASSPARGGAGNNN</sequence>
<gene>
    <name evidence="2" type="ORF">CKAN_00530700</name>
</gene>
<protein>
    <submittedName>
        <fullName evidence="2">Uncharacterized protein</fullName>
    </submittedName>
</protein>
<dbReference type="InterPro" id="IPR025322">
    <property type="entry name" value="PADRE_dom"/>
</dbReference>
<dbReference type="STRING" id="337451.A0A443NEB6"/>
<evidence type="ECO:0000256" key="1">
    <source>
        <dbReference type="SAM" id="MobiDB-lite"/>
    </source>
</evidence>
<dbReference type="EMBL" id="QPKB01000002">
    <property type="protein sequence ID" value="RWR76845.1"/>
    <property type="molecule type" value="Genomic_DNA"/>
</dbReference>
<keyword evidence="3" id="KW-1185">Reference proteome</keyword>
<dbReference type="Proteomes" id="UP000283530">
    <property type="component" value="Unassembled WGS sequence"/>
</dbReference>
<feature type="compositionally biased region" description="Polar residues" evidence="1">
    <location>
        <begin position="118"/>
        <end position="131"/>
    </location>
</feature>
<feature type="region of interest" description="Disordered" evidence="1">
    <location>
        <begin position="177"/>
        <end position="229"/>
    </location>
</feature>
<accession>A0A443NEB6</accession>
<dbReference type="Pfam" id="PF14009">
    <property type="entry name" value="PADRE"/>
    <property type="match status" value="1"/>
</dbReference>
<organism evidence="2 3">
    <name type="scientific">Cinnamomum micranthum f. kanehirae</name>
    <dbReference type="NCBI Taxonomy" id="337451"/>
    <lineage>
        <taxon>Eukaryota</taxon>
        <taxon>Viridiplantae</taxon>
        <taxon>Streptophyta</taxon>
        <taxon>Embryophyta</taxon>
        <taxon>Tracheophyta</taxon>
        <taxon>Spermatophyta</taxon>
        <taxon>Magnoliopsida</taxon>
        <taxon>Magnoliidae</taxon>
        <taxon>Laurales</taxon>
        <taxon>Lauraceae</taxon>
        <taxon>Cinnamomum</taxon>
    </lineage>
</organism>
<comment type="caution">
    <text evidence="2">The sequence shown here is derived from an EMBL/GenBank/DDBJ whole genome shotgun (WGS) entry which is preliminary data.</text>
</comment>
<reference evidence="2 3" key="1">
    <citation type="journal article" date="2019" name="Nat. Plants">
        <title>Stout camphor tree genome fills gaps in understanding of flowering plant genome evolution.</title>
        <authorList>
            <person name="Chaw S.M."/>
            <person name="Liu Y.C."/>
            <person name="Wu Y.W."/>
            <person name="Wang H.Y."/>
            <person name="Lin C.I."/>
            <person name="Wu C.S."/>
            <person name="Ke H.M."/>
            <person name="Chang L.Y."/>
            <person name="Hsu C.Y."/>
            <person name="Yang H.T."/>
            <person name="Sudianto E."/>
            <person name="Hsu M.H."/>
            <person name="Wu K.P."/>
            <person name="Wang L.N."/>
            <person name="Leebens-Mack J.H."/>
            <person name="Tsai I.J."/>
        </authorList>
    </citation>
    <scope>NUCLEOTIDE SEQUENCE [LARGE SCALE GENOMIC DNA]</scope>
    <source>
        <strain evidence="3">cv. Chaw 1501</strain>
        <tissue evidence="2">Young leaves</tissue>
    </source>
</reference>
<feature type="compositionally biased region" description="Basic residues" evidence="1">
    <location>
        <begin position="196"/>
        <end position="206"/>
    </location>
</feature>
<evidence type="ECO:0000313" key="3">
    <source>
        <dbReference type="Proteomes" id="UP000283530"/>
    </source>
</evidence>
<feature type="region of interest" description="Disordered" evidence="1">
    <location>
        <begin position="112"/>
        <end position="138"/>
    </location>
</feature>
<dbReference type="AlphaFoldDB" id="A0A443NEB6"/>